<evidence type="ECO:0000259" key="4">
    <source>
        <dbReference type="PROSITE" id="PS51118"/>
    </source>
</evidence>
<dbReference type="Gene3D" id="1.10.10.10">
    <property type="entry name" value="Winged helix-like DNA-binding domain superfamily/Winged helix DNA-binding domain"/>
    <property type="match status" value="1"/>
</dbReference>
<feature type="domain" description="HTH hxlR-type" evidence="4">
    <location>
        <begin position="11"/>
        <end position="106"/>
    </location>
</feature>
<dbReference type="EMBL" id="BJXK01000024">
    <property type="protein sequence ID" value="GEM81492.1"/>
    <property type="molecule type" value="Genomic_DNA"/>
</dbReference>
<dbReference type="InterPro" id="IPR036390">
    <property type="entry name" value="WH_DNA-bd_sf"/>
</dbReference>
<evidence type="ECO:0000256" key="2">
    <source>
        <dbReference type="ARBA" id="ARBA00023125"/>
    </source>
</evidence>
<evidence type="ECO:0000313" key="5">
    <source>
        <dbReference type="EMBL" id="GEM81492.1"/>
    </source>
</evidence>
<dbReference type="PANTHER" id="PTHR33204">
    <property type="entry name" value="TRANSCRIPTIONAL REGULATOR, MARR FAMILY"/>
    <property type="match status" value="1"/>
</dbReference>
<dbReference type="Proteomes" id="UP000321113">
    <property type="component" value="Unassembled WGS sequence"/>
</dbReference>
<keyword evidence="2" id="KW-0238">DNA-binding</keyword>
<dbReference type="PANTHER" id="PTHR33204:SF18">
    <property type="entry name" value="TRANSCRIPTIONAL REGULATORY PROTEIN"/>
    <property type="match status" value="1"/>
</dbReference>
<keyword evidence="6" id="KW-1185">Reference proteome</keyword>
<dbReference type="PROSITE" id="PS51118">
    <property type="entry name" value="HTH_HXLR"/>
    <property type="match status" value="1"/>
</dbReference>
<dbReference type="InterPro" id="IPR002577">
    <property type="entry name" value="HTH_HxlR"/>
</dbReference>
<comment type="caution">
    <text evidence="5">The sequence shown here is derived from an EMBL/GenBank/DDBJ whole genome shotgun (WGS) entry which is preliminary data.</text>
</comment>
<reference evidence="5 6" key="1">
    <citation type="submission" date="2019-07" db="EMBL/GenBank/DDBJ databases">
        <title>Whole genome shotgun sequence of Vibrio superstes NBRC 103154.</title>
        <authorList>
            <person name="Hosoyama A."/>
            <person name="Uohara A."/>
            <person name="Ohji S."/>
            <person name="Ichikawa N."/>
        </authorList>
    </citation>
    <scope>NUCLEOTIDE SEQUENCE [LARGE SCALE GENOMIC DNA]</scope>
    <source>
        <strain evidence="5 6">NBRC 103154</strain>
    </source>
</reference>
<gene>
    <name evidence="5" type="ORF">VSU01S_37370</name>
</gene>
<proteinExistence type="predicted"/>
<protein>
    <submittedName>
        <fullName evidence="5">HxlR family transcriptional regulator</fullName>
    </submittedName>
</protein>
<keyword evidence="1" id="KW-0805">Transcription regulation</keyword>
<evidence type="ECO:0000256" key="3">
    <source>
        <dbReference type="ARBA" id="ARBA00023163"/>
    </source>
</evidence>
<organism evidence="5 6">
    <name type="scientific">Vibrio superstes NBRC 103154</name>
    <dbReference type="NCBI Taxonomy" id="1219062"/>
    <lineage>
        <taxon>Bacteria</taxon>
        <taxon>Pseudomonadati</taxon>
        <taxon>Pseudomonadota</taxon>
        <taxon>Gammaproteobacteria</taxon>
        <taxon>Vibrionales</taxon>
        <taxon>Vibrionaceae</taxon>
        <taxon>Vibrio</taxon>
    </lineage>
</organism>
<keyword evidence="3" id="KW-0804">Transcription</keyword>
<accession>A0A511QY77</accession>
<dbReference type="Pfam" id="PF01638">
    <property type="entry name" value="HxlR"/>
    <property type="match status" value="1"/>
</dbReference>
<dbReference type="InterPro" id="IPR036388">
    <property type="entry name" value="WH-like_DNA-bd_sf"/>
</dbReference>
<sequence>MTRKNIANYPCSVSRTLNIIGDQWSILIVLASFRGIDTFSGLLQRLGISRNILTARLDSMVSNDILEKIPTSSTRSRYVLTPAGKELLPTLMALMQWGDKWLAEGKGEPLRVLDRESHAPIQKMGVVSRTGKYLELDDLRFENGPGFIIPDSE</sequence>
<dbReference type="RefSeq" id="WP_119010356.1">
    <property type="nucleotide sequence ID" value="NZ_BJXK01000024.1"/>
</dbReference>
<dbReference type="OrthoDB" id="9807069at2"/>
<name>A0A511QY77_9VIBR</name>
<dbReference type="GO" id="GO:0003677">
    <property type="term" value="F:DNA binding"/>
    <property type="evidence" value="ECO:0007669"/>
    <property type="project" value="UniProtKB-KW"/>
</dbReference>
<dbReference type="AlphaFoldDB" id="A0A511QY77"/>
<dbReference type="SUPFAM" id="SSF46785">
    <property type="entry name" value="Winged helix' DNA-binding domain"/>
    <property type="match status" value="1"/>
</dbReference>
<evidence type="ECO:0000256" key="1">
    <source>
        <dbReference type="ARBA" id="ARBA00023015"/>
    </source>
</evidence>
<evidence type="ECO:0000313" key="6">
    <source>
        <dbReference type="Proteomes" id="UP000321113"/>
    </source>
</evidence>